<evidence type="ECO:0000256" key="11">
    <source>
        <dbReference type="ARBA" id="ARBA00023303"/>
    </source>
</evidence>
<evidence type="ECO:0000256" key="9">
    <source>
        <dbReference type="ARBA" id="ARBA00023180"/>
    </source>
</evidence>
<evidence type="ECO:0000256" key="4">
    <source>
        <dbReference type="ARBA" id="ARBA00022692"/>
    </source>
</evidence>
<dbReference type="SUPFAM" id="SSF53850">
    <property type="entry name" value="Periplasmic binding protein-like II"/>
    <property type="match status" value="1"/>
</dbReference>
<dbReference type="PANTHER" id="PTHR42643:SF30">
    <property type="entry name" value="IONOTROPIC RECEPTOR 40A-RELATED"/>
    <property type="match status" value="1"/>
</dbReference>
<organism evidence="14 15">
    <name type="scientific">Homarus americanus</name>
    <name type="common">American lobster</name>
    <dbReference type="NCBI Taxonomy" id="6706"/>
    <lineage>
        <taxon>Eukaryota</taxon>
        <taxon>Metazoa</taxon>
        <taxon>Ecdysozoa</taxon>
        <taxon>Arthropoda</taxon>
        <taxon>Crustacea</taxon>
        <taxon>Multicrustacea</taxon>
        <taxon>Malacostraca</taxon>
        <taxon>Eumalacostraca</taxon>
        <taxon>Eucarida</taxon>
        <taxon>Decapoda</taxon>
        <taxon>Pleocyemata</taxon>
        <taxon>Astacidea</taxon>
        <taxon>Nephropoidea</taxon>
        <taxon>Nephropidae</taxon>
        <taxon>Homarus</taxon>
    </lineage>
</organism>
<dbReference type="SMART" id="SM00918">
    <property type="entry name" value="Lig_chan-Glu_bd"/>
    <property type="match status" value="1"/>
</dbReference>
<keyword evidence="9" id="KW-0325">Glycoprotein</keyword>
<evidence type="ECO:0000256" key="2">
    <source>
        <dbReference type="ARBA" id="ARBA00022448"/>
    </source>
</evidence>
<keyword evidence="11" id="KW-0407">Ion channel</keyword>
<evidence type="ECO:0000256" key="6">
    <source>
        <dbReference type="ARBA" id="ARBA00023065"/>
    </source>
</evidence>
<dbReference type="Pfam" id="PF10613">
    <property type="entry name" value="Lig_chan-Glu_bd"/>
    <property type="match status" value="1"/>
</dbReference>
<dbReference type="InterPro" id="IPR052192">
    <property type="entry name" value="Insect_Ionotropic_Sensory_Rcpt"/>
</dbReference>
<keyword evidence="7 12" id="KW-0472">Membrane</keyword>
<accession>A0A8J5N7D8</accession>
<comment type="subcellular location">
    <subcellularLocation>
        <location evidence="1">Cell membrane</location>
        <topology evidence="1">Multi-pass membrane protein</topology>
    </subcellularLocation>
</comment>
<keyword evidence="6" id="KW-0406">Ion transport</keyword>
<dbReference type="Gene3D" id="1.10.287.70">
    <property type="match status" value="1"/>
</dbReference>
<evidence type="ECO:0000256" key="3">
    <source>
        <dbReference type="ARBA" id="ARBA00022475"/>
    </source>
</evidence>
<keyword evidence="5 12" id="KW-1133">Transmembrane helix</keyword>
<dbReference type="InterPro" id="IPR019594">
    <property type="entry name" value="Glu/Gly-bd"/>
</dbReference>
<evidence type="ECO:0000256" key="8">
    <source>
        <dbReference type="ARBA" id="ARBA00023170"/>
    </source>
</evidence>
<evidence type="ECO:0000313" key="15">
    <source>
        <dbReference type="Proteomes" id="UP000747542"/>
    </source>
</evidence>
<evidence type="ECO:0000259" key="13">
    <source>
        <dbReference type="SMART" id="SM00918"/>
    </source>
</evidence>
<evidence type="ECO:0000256" key="12">
    <source>
        <dbReference type="SAM" id="Phobius"/>
    </source>
</evidence>
<keyword evidence="10" id="KW-1071">Ligand-gated ion channel</keyword>
<gene>
    <name evidence="14" type="primary">Glrk-L48</name>
    <name evidence="14" type="ORF">Hamer_G016419</name>
</gene>
<feature type="transmembrane region" description="Helical" evidence="12">
    <location>
        <begin position="178"/>
        <end position="198"/>
    </location>
</feature>
<keyword evidence="4 12" id="KW-0812">Transmembrane</keyword>
<feature type="transmembrane region" description="Helical" evidence="12">
    <location>
        <begin position="348"/>
        <end position="370"/>
    </location>
</feature>
<sequence>MVPVEFREVFTFGSDSVGVAAEEVVGTWRPGHAFKLPYRGDVNAPRDFQGNPVRMAVIQSAPHVLLTKVPGRELKVTGYLADVMKVLEHQLNFTIRWVETVDGDYGVPLDNGTWTGLVGDLVMKRADVAISPLSQTLPRVEVMDFSPPVDHDSMRILVVREHTREDPEWNTYLGSFHWTVWVTTGVVWVVMSVGVVMVERSDTVFTSLYNYLFIFLGALTQQGRLVVISFWAGCVVLYAYYTAFLTSQLAVVNTRPLFTSLLDALTTAGYTVSTQKGTSYVSEMKTSQDKGLRLAYQHLSQDPSLLVDSVSQGVSLLHSSKPVPPLPSHHLPSLPATYALTTYTSQPFGTPLFVLFCFVVLCVGVLTYTFGPTPHSVHLMAFVCTPHSLHLMAYTLQPSPLACASSLHPNSLHLTAYTSQSYTSQPTPLPSLHVITCTTPHNLCLASAACTLTSVSQTYTSQPTILTTYTSGPSPHGLHLKPDYLMMCPYTSPTLTTCAHFTACASSTCSHLQLLPVHNLCIHSLHLTTSPWLAPHLTAYTSRPSPP</sequence>
<keyword evidence="2" id="KW-0813">Transport</keyword>
<evidence type="ECO:0000256" key="1">
    <source>
        <dbReference type="ARBA" id="ARBA00004651"/>
    </source>
</evidence>
<protein>
    <submittedName>
        <fullName evidence="14">Glutamate receptor-like 48</fullName>
    </submittedName>
</protein>
<comment type="caution">
    <text evidence="14">The sequence shown here is derived from an EMBL/GenBank/DDBJ whole genome shotgun (WGS) entry which is preliminary data.</text>
</comment>
<evidence type="ECO:0000256" key="7">
    <source>
        <dbReference type="ARBA" id="ARBA00023136"/>
    </source>
</evidence>
<dbReference type="GO" id="GO:0005886">
    <property type="term" value="C:plasma membrane"/>
    <property type="evidence" value="ECO:0007669"/>
    <property type="project" value="UniProtKB-SubCell"/>
</dbReference>
<dbReference type="EMBL" id="JAHLQT010007588">
    <property type="protein sequence ID" value="KAG7174521.1"/>
    <property type="molecule type" value="Genomic_DNA"/>
</dbReference>
<keyword evidence="8 14" id="KW-0675">Receptor</keyword>
<dbReference type="Gene3D" id="3.40.190.10">
    <property type="entry name" value="Periplasmic binding protein-like II"/>
    <property type="match status" value="1"/>
</dbReference>
<keyword evidence="15" id="KW-1185">Reference proteome</keyword>
<dbReference type="GO" id="GO:0015276">
    <property type="term" value="F:ligand-gated monoatomic ion channel activity"/>
    <property type="evidence" value="ECO:0007669"/>
    <property type="project" value="InterPro"/>
</dbReference>
<name>A0A8J5N7D8_HOMAM</name>
<evidence type="ECO:0000256" key="5">
    <source>
        <dbReference type="ARBA" id="ARBA00022989"/>
    </source>
</evidence>
<feature type="domain" description="Ionotropic glutamate receptor L-glutamate and glycine-binding" evidence="13">
    <location>
        <begin position="62"/>
        <end position="123"/>
    </location>
</feature>
<proteinExistence type="predicted"/>
<evidence type="ECO:0000313" key="14">
    <source>
        <dbReference type="EMBL" id="KAG7174521.1"/>
    </source>
</evidence>
<keyword evidence="3" id="KW-1003">Cell membrane</keyword>
<evidence type="ECO:0000256" key="10">
    <source>
        <dbReference type="ARBA" id="ARBA00023286"/>
    </source>
</evidence>
<feature type="transmembrane region" description="Helical" evidence="12">
    <location>
        <begin position="210"/>
        <end position="241"/>
    </location>
</feature>
<dbReference type="PANTHER" id="PTHR42643">
    <property type="entry name" value="IONOTROPIC RECEPTOR 20A-RELATED"/>
    <property type="match status" value="1"/>
</dbReference>
<dbReference type="Proteomes" id="UP000747542">
    <property type="component" value="Unassembled WGS sequence"/>
</dbReference>
<dbReference type="AlphaFoldDB" id="A0A8J5N7D8"/>
<reference evidence="14" key="1">
    <citation type="journal article" date="2021" name="Sci. Adv.">
        <title>The American lobster genome reveals insights on longevity, neural, and immune adaptations.</title>
        <authorList>
            <person name="Polinski J.M."/>
            <person name="Zimin A.V."/>
            <person name="Clark K.F."/>
            <person name="Kohn A.B."/>
            <person name="Sadowski N."/>
            <person name="Timp W."/>
            <person name="Ptitsyn A."/>
            <person name="Khanna P."/>
            <person name="Romanova D.Y."/>
            <person name="Williams P."/>
            <person name="Greenwood S.J."/>
            <person name="Moroz L.L."/>
            <person name="Walt D.R."/>
            <person name="Bodnar A.G."/>
        </authorList>
    </citation>
    <scope>NUCLEOTIDE SEQUENCE</scope>
    <source>
        <strain evidence="14">GMGI-L3</strain>
    </source>
</reference>